<dbReference type="EMBL" id="CADEAL010000359">
    <property type="protein sequence ID" value="CAB1419042.1"/>
    <property type="molecule type" value="Genomic_DNA"/>
</dbReference>
<accession>A0A9N7YAL4</accession>
<dbReference type="AlphaFoldDB" id="A0A9N7YAL4"/>
<name>A0A9N7YAL4_PLEPL</name>
<keyword evidence="2" id="KW-1185">Reference proteome</keyword>
<sequence length="183" mass="19387">MFMLPLRCVTGSSSELTLACSNLDRNLHEGSSLGALESSLRCSRLKSGYFSISTKGHIHSPHCAEKMEGTPLNTDMATSKALVLFMDRDTTGTNQISAGASDPLAPPLGLWDVASSLCLYPHVSCPPVALPVYACVLGSWAWRSTQPPGCLIANLSPHLPFIPSSASQYVCSGSSPALRHTVV</sequence>
<reference evidence="1" key="1">
    <citation type="submission" date="2020-03" db="EMBL/GenBank/DDBJ databases">
        <authorList>
            <person name="Weist P."/>
        </authorList>
    </citation>
    <scope>NUCLEOTIDE SEQUENCE</scope>
</reference>
<proteinExistence type="predicted"/>
<protein>
    <submittedName>
        <fullName evidence="1">Uncharacterized protein</fullName>
    </submittedName>
</protein>
<dbReference type="Proteomes" id="UP001153269">
    <property type="component" value="Unassembled WGS sequence"/>
</dbReference>
<evidence type="ECO:0000313" key="2">
    <source>
        <dbReference type="Proteomes" id="UP001153269"/>
    </source>
</evidence>
<feature type="non-terminal residue" evidence="1">
    <location>
        <position position="183"/>
    </location>
</feature>
<evidence type="ECO:0000313" key="1">
    <source>
        <dbReference type="EMBL" id="CAB1419042.1"/>
    </source>
</evidence>
<organism evidence="1 2">
    <name type="scientific">Pleuronectes platessa</name>
    <name type="common">European plaice</name>
    <dbReference type="NCBI Taxonomy" id="8262"/>
    <lineage>
        <taxon>Eukaryota</taxon>
        <taxon>Metazoa</taxon>
        <taxon>Chordata</taxon>
        <taxon>Craniata</taxon>
        <taxon>Vertebrata</taxon>
        <taxon>Euteleostomi</taxon>
        <taxon>Actinopterygii</taxon>
        <taxon>Neopterygii</taxon>
        <taxon>Teleostei</taxon>
        <taxon>Neoteleostei</taxon>
        <taxon>Acanthomorphata</taxon>
        <taxon>Carangaria</taxon>
        <taxon>Pleuronectiformes</taxon>
        <taxon>Pleuronectoidei</taxon>
        <taxon>Pleuronectidae</taxon>
        <taxon>Pleuronectes</taxon>
    </lineage>
</organism>
<gene>
    <name evidence="1" type="ORF">PLEPLA_LOCUS6870</name>
</gene>
<comment type="caution">
    <text evidence="1">The sequence shown here is derived from an EMBL/GenBank/DDBJ whole genome shotgun (WGS) entry which is preliminary data.</text>
</comment>